<reference evidence="1 2" key="1">
    <citation type="submission" date="2019-12" db="EMBL/GenBank/DDBJ databases">
        <title>Sporaefaciens musculi gen. nov., sp. nov., a novel bacterium isolated from the caecum of an obese mouse.</title>
        <authorList>
            <person name="Rasmussen T.S."/>
            <person name="Streidl T."/>
            <person name="Hitch T.C.A."/>
            <person name="Wortmann E."/>
            <person name="Deptula P."/>
            <person name="Hansen M."/>
            <person name="Nielsen D.S."/>
            <person name="Clavel T."/>
            <person name="Vogensen F.K."/>
        </authorList>
    </citation>
    <scope>NUCLEOTIDE SEQUENCE [LARGE SCALE GENOMIC DNA]</scope>
    <source>
        <strain evidence="1 2">WCA-9-b2</strain>
    </source>
</reference>
<comment type="caution">
    <text evidence="1">The sequence shown here is derived from an EMBL/GenBank/DDBJ whole genome shotgun (WGS) entry which is preliminary data.</text>
</comment>
<dbReference type="EMBL" id="WUQX01000001">
    <property type="protein sequence ID" value="MXP78572.1"/>
    <property type="molecule type" value="Genomic_DNA"/>
</dbReference>
<proteinExistence type="predicted"/>
<protein>
    <submittedName>
        <fullName evidence="1">Uncharacterized protein</fullName>
    </submittedName>
</protein>
<accession>A0A7X3MLS5</accession>
<evidence type="ECO:0000313" key="1">
    <source>
        <dbReference type="EMBL" id="MXP78572.1"/>
    </source>
</evidence>
<dbReference type="Proteomes" id="UP000460412">
    <property type="component" value="Unassembled WGS sequence"/>
</dbReference>
<dbReference type="RefSeq" id="WP_159755387.1">
    <property type="nucleotide sequence ID" value="NZ_WUQX01000001.1"/>
</dbReference>
<organism evidence="1 2">
    <name type="scientific">Sporofaciens musculi</name>
    <dbReference type="NCBI Taxonomy" id="2681861"/>
    <lineage>
        <taxon>Bacteria</taxon>
        <taxon>Bacillati</taxon>
        <taxon>Bacillota</taxon>
        <taxon>Clostridia</taxon>
        <taxon>Lachnospirales</taxon>
        <taxon>Lachnospiraceae</taxon>
        <taxon>Sporofaciens</taxon>
    </lineage>
</organism>
<gene>
    <name evidence="1" type="ORF">GN277_25490</name>
</gene>
<dbReference type="AlphaFoldDB" id="A0A7X3MLS5"/>
<keyword evidence="2" id="KW-1185">Reference proteome</keyword>
<evidence type="ECO:0000313" key="2">
    <source>
        <dbReference type="Proteomes" id="UP000460412"/>
    </source>
</evidence>
<sequence>MISDKEALGKVEINSEDLLKGMFSFKKPLTSRYRKKYVEVLALSVLQYCYGDIYAGFDVHDAPDISDENRLIGIEVTEAVTKEEAQIEGVFVKYRLESSLEEKERRKQIIENNGAKVDELGLTYPVKNSDSEKLIFQDAVRKKMEKLASYRRQGFEKVGLFVFYDEPPIPVRLEELKNYFDEVLNEYRDKYDVIYFGYSGGLIEYNILLNSIQARRIERNDYNRLRYEARLKVEA</sequence>
<name>A0A7X3MLS5_9FIRM</name>